<dbReference type="Proteomes" id="UP000678499">
    <property type="component" value="Unassembled WGS sequence"/>
</dbReference>
<feature type="region of interest" description="Disordered" evidence="1">
    <location>
        <begin position="320"/>
        <end position="343"/>
    </location>
</feature>
<sequence length="566" mass="62944">MDNQFGLIYSARLRPDQICMYKKQSCTRLRRPALMSRDWEDTEKRNSGKETSVTGASETDDDDDSEFHGVPFSCPGTPSSDSNNVSDSENASAVSSSSSDDDDDEWAGSDSDRKRGTCKGLGDSEDFVDKCFGVNGLDFFQLPGQHNNQHSQQHLGLQGGYFQNQQNAPQGGNAPPAYNEFFRQDSNMHDFQMSEFFSGSPCSISNNGSLVAGGSEWSTAYQKSFHGYTLLNSNEATTGTSAENSPQSYSNEGHTPPPKVPEQVLIPPTSDSASLSTIFDPCTKAKSFVLITSQQASTSETPISHPLGSEERCVDLMQPRRATPRREKVKKQKSVSSSRKQVTKPTNLEHYFAEFESYLDPRMRNRLIAVVNYIPLAELVGPSPPKSFSKMFRYLRNRESQSRLPIINATVLRLKSEDCLDLLNRPIAVDETQLDSTTTFLHIFVQDSILHAGGNRNNLSLLEDDLRIFKFLLGCGADPYIRNYEIKGDTLIHYMARIGDETASFLKIITETPGLFNKEKFFLKNFEGKSALEVAYDANGSLSNSGILIQTCIISQLMFDAQKKPR</sequence>
<feature type="compositionally biased region" description="Polar residues" evidence="1">
    <location>
        <begin position="236"/>
        <end position="253"/>
    </location>
</feature>
<proteinExistence type="predicted"/>
<dbReference type="Gene3D" id="1.25.40.20">
    <property type="entry name" value="Ankyrin repeat-containing domain"/>
    <property type="match status" value="1"/>
</dbReference>
<dbReference type="InterPro" id="IPR036770">
    <property type="entry name" value="Ankyrin_rpt-contain_sf"/>
</dbReference>
<feature type="compositionally biased region" description="Basic and acidic residues" evidence="1">
    <location>
        <begin position="37"/>
        <end position="48"/>
    </location>
</feature>
<reference evidence="2" key="1">
    <citation type="submission" date="2020-11" db="EMBL/GenBank/DDBJ databases">
        <authorList>
            <person name="Tran Van P."/>
        </authorList>
    </citation>
    <scope>NUCLEOTIDE SEQUENCE</scope>
</reference>
<feature type="region of interest" description="Disordered" evidence="1">
    <location>
        <begin position="32"/>
        <end position="119"/>
    </location>
</feature>
<evidence type="ECO:0000313" key="2">
    <source>
        <dbReference type="EMBL" id="CAD7281843.1"/>
    </source>
</evidence>
<name>A0A7R9BWC3_9CRUS</name>
<feature type="region of interest" description="Disordered" evidence="1">
    <location>
        <begin position="236"/>
        <end position="270"/>
    </location>
</feature>
<evidence type="ECO:0000256" key="1">
    <source>
        <dbReference type="SAM" id="MobiDB-lite"/>
    </source>
</evidence>
<feature type="compositionally biased region" description="Low complexity" evidence="1">
    <location>
        <begin position="79"/>
        <end position="98"/>
    </location>
</feature>
<keyword evidence="3" id="KW-1185">Reference proteome</keyword>
<gene>
    <name evidence="2" type="ORF">NMOB1V02_LOCUS9479</name>
</gene>
<organism evidence="2">
    <name type="scientific">Notodromas monacha</name>
    <dbReference type="NCBI Taxonomy" id="399045"/>
    <lineage>
        <taxon>Eukaryota</taxon>
        <taxon>Metazoa</taxon>
        <taxon>Ecdysozoa</taxon>
        <taxon>Arthropoda</taxon>
        <taxon>Crustacea</taxon>
        <taxon>Oligostraca</taxon>
        <taxon>Ostracoda</taxon>
        <taxon>Podocopa</taxon>
        <taxon>Podocopida</taxon>
        <taxon>Cypridocopina</taxon>
        <taxon>Cypridoidea</taxon>
        <taxon>Cyprididae</taxon>
        <taxon>Notodromas</taxon>
    </lineage>
</organism>
<protein>
    <submittedName>
        <fullName evidence="2">Uncharacterized protein</fullName>
    </submittedName>
</protein>
<dbReference type="EMBL" id="CAJPEX010003230">
    <property type="protein sequence ID" value="CAG0921995.1"/>
    <property type="molecule type" value="Genomic_DNA"/>
</dbReference>
<evidence type="ECO:0000313" key="3">
    <source>
        <dbReference type="Proteomes" id="UP000678499"/>
    </source>
</evidence>
<accession>A0A7R9BWC3</accession>
<dbReference type="EMBL" id="OA885267">
    <property type="protein sequence ID" value="CAD7281843.1"/>
    <property type="molecule type" value="Genomic_DNA"/>
</dbReference>
<dbReference type="AlphaFoldDB" id="A0A7R9BWC3"/>